<evidence type="ECO:0000256" key="5">
    <source>
        <dbReference type="SAM" id="SignalP"/>
    </source>
</evidence>
<proteinExistence type="predicted"/>
<feature type="chain" id="PRO_5026654877" description="VWFD domain-containing protein" evidence="5">
    <location>
        <begin position="21"/>
        <end position="1057"/>
    </location>
</feature>
<keyword evidence="4" id="KW-1133">Transmembrane helix</keyword>
<feature type="region of interest" description="Disordered" evidence="3">
    <location>
        <begin position="1035"/>
        <end position="1057"/>
    </location>
</feature>
<keyword evidence="4" id="KW-0472">Membrane</keyword>
<dbReference type="Proteomes" id="UP000507470">
    <property type="component" value="Unassembled WGS sequence"/>
</dbReference>
<gene>
    <name evidence="7" type="ORF">MCOR_8588</name>
</gene>
<dbReference type="Pfam" id="PF26129">
    <property type="entry name" value="Vwde"/>
    <property type="match status" value="1"/>
</dbReference>
<dbReference type="PANTHER" id="PTHR14949">
    <property type="entry name" value="EGF-LIKE-DOMAIN, MULTIPLE 7, 8"/>
    <property type="match status" value="1"/>
</dbReference>
<feature type="transmembrane region" description="Helical" evidence="4">
    <location>
        <begin position="1003"/>
        <end position="1028"/>
    </location>
</feature>
<dbReference type="InterPro" id="IPR001846">
    <property type="entry name" value="VWF_type-D"/>
</dbReference>
<keyword evidence="4" id="KW-0812">Transmembrane</keyword>
<dbReference type="OrthoDB" id="6126170at2759"/>
<feature type="domain" description="VWFD" evidence="6">
    <location>
        <begin position="436"/>
        <end position="616"/>
    </location>
</feature>
<dbReference type="InterPro" id="IPR058727">
    <property type="entry name" value="Helical_Vwde"/>
</dbReference>
<dbReference type="SMART" id="SM00216">
    <property type="entry name" value="VWD"/>
    <property type="match status" value="1"/>
</dbReference>
<dbReference type="GO" id="GO:0009986">
    <property type="term" value="C:cell surface"/>
    <property type="evidence" value="ECO:0007669"/>
    <property type="project" value="TreeGrafter"/>
</dbReference>
<keyword evidence="1 5" id="KW-0732">Signal</keyword>
<accession>A0A6J8AJZ2</accession>
<dbReference type="GO" id="GO:0005576">
    <property type="term" value="C:extracellular region"/>
    <property type="evidence" value="ECO:0007669"/>
    <property type="project" value="TreeGrafter"/>
</dbReference>
<keyword evidence="2" id="KW-1015">Disulfide bond</keyword>
<dbReference type="PROSITE" id="PS51233">
    <property type="entry name" value="VWFD"/>
    <property type="match status" value="1"/>
</dbReference>
<feature type="signal peptide" evidence="5">
    <location>
        <begin position="1"/>
        <end position="20"/>
    </location>
</feature>
<dbReference type="Gene3D" id="2.10.25.10">
    <property type="entry name" value="Laminin"/>
    <property type="match status" value="1"/>
</dbReference>
<feature type="compositionally biased region" description="Low complexity" evidence="3">
    <location>
        <begin position="1035"/>
        <end position="1047"/>
    </location>
</feature>
<evidence type="ECO:0000256" key="2">
    <source>
        <dbReference type="ARBA" id="ARBA00023157"/>
    </source>
</evidence>
<keyword evidence="8" id="KW-1185">Reference proteome</keyword>
<name>A0A6J8AJZ2_MYTCO</name>
<organism evidence="7 8">
    <name type="scientific">Mytilus coruscus</name>
    <name type="common">Sea mussel</name>
    <dbReference type="NCBI Taxonomy" id="42192"/>
    <lineage>
        <taxon>Eukaryota</taxon>
        <taxon>Metazoa</taxon>
        <taxon>Spiralia</taxon>
        <taxon>Lophotrochozoa</taxon>
        <taxon>Mollusca</taxon>
        <taxon>Bivalvia</taxon>
        <taxon>Autobranchia</taxon>
        <taxon>Pteriomorphia</taxon>
        <taxon>Mytilida</taxon>
        <taxon>Mytiloidea</taxon>
        <taxon>Mytilidae</taxon>
        <taxon>Mytilinae</taxon>
        <taxon>Mytilus</taxon>
    </lineage>
</organism>
<sequence length="1057" mass="118643">MILVKYSAIILILTRLKADAFEPCKTATEVDDITRSASRDLGKSEKEKCDRTMDGWFRLKINNKDADMPTSCIDVFRCSSSKPIWLNGTLPQKENDVVPLDVCFRGFVDCCEAREKINVKNCGTYNVYQLKSVNSCNARYCVAERIACPPGKSSDTGYGPNCKNISITFSVVPVVTPIEPVHDVAVAFKDDHMLKFKCNAKIPVANKGNVFDLKWDLNGKTIFPITKNIKEDDFERKAVLTANDLKHEKQQMGFKLKCSVRARALPNSVPTMFIESKEFYAGIMVSQFPRILTINAFSLQVNTSTLTVNAGETAFVQIRSTVPITCLDVHNRKLDCSIRFEMLDYKAETAITSHDQFCKTKTRTQASRLCGVDFNARTWSTFQQLTLPTKSEQQIRDEYTAIVKLRSVGINSDDLWHGYTLPDIKIKIRGKKFVPATCTSVTDPHITTFDRKYFTTFETGEYVLYKHLQKPVAVHVIHKSHGTAPRWNCAVAVQAGADTFIVYGCDRRWRHRRAFCDKIHGSNLDVYERNQGKDFEVHLPTGARVLIKVRGYPHSGIYERYIDVQIFASTLDENFTGGLCGKFNRNPNDDFTDPNGRVVNENQFKKSWHVDPDDSLFIAQARKEVLQRSQYVCSCIHYSTPNPNGDLDSTADCNWDDSVKVCTAPTYAEQQCQYKHRREADDDMEIDIPKDIVIFKPAPPDSNKWKNGWNETAAKNHCNTVLHNSQMYKQCKDLVHFNESQAIQMCAEDIKFLGSSTLSTQVDKPLRESCINIVRMNTTLWSDNNSSTSTGISTTSLTTAILENDCPDDCSVEGVKRGTCVNGNCTCFSRYTGDDCSIDTQQAPAIEANDEDTVCDTAVRGCSYVNFYGNNFFDRGSGFKCRLEEQQVTNDTSKKISKLHMTDAELVSFGEVRCQLPHGTNRRRRDIAITQPTGFLVSVTTNGNMFSNKVPVVIFDSSCTDCFLINGSFTCSQKDNICIVNGKCFELSSNICASEVDSKSKHLWIIGAVLGGLAFICIVALLAAKLVLIPRMRTSSSYPSASDQSPSFRPSKTVYKQ</sequence>
<protein>
    <recommendedName>
        <fullName evidence="6">VWFD domain-containing protein</fullName>
    </recommendedName>
</protein>
<dbReference type="InterPro" id="IPR057774">
    <property type="entry name" value="D8C_UMOD/GP2/OIT3-like"/>
</dbReference>
<dbReference type="GO" id="GO:0005102">
    <property type="term" value="F:signaling receptor binding"/>
    <property type="evidence" value="ECO:0007669"/>
    <property type="project" value="TreeGrafter"/>
</dbReference>
<dbReference type="AlphaFoldDB" id="A0A6J8AJZ2"/>
<evidence type="ECO:0000313" key="8">
    <source>
        <dbReference type="Proteomes" id="UP000507470"/>
    </source>
</evidence>
<evidence type="ECO:0000256" key="4">
    <source>
        <dbReference type="SAM" id="Phobius"/>
    </source>
</evidence>
<evidence type="ECO:0000256" key="3">
    <source>
        <dbReference type="SAM" id="MobiDB-lite"/>
    </source>
</evidence>
<dbReference type="Pfam" id="PF00094">
    <property type="entry name" value="VWD"/>
    <property type="match status" value="1"/>
</dbReference>
<evidence type="ECO:0000256" key="1">
    <source>
        <dbReference type="ARBA" id="ARBA00022729"/>
    </source>
</evidence>
<dbReference type="PANTHER" id="PTHR14949:SF54">
    <property type="entry name" value="VWFD DOMAIN-CONTAINING PROTEIN"/>
    <property type="match status" value="1"/>
</dbReference>
<evidence type="ECO:0000313" key="7">
    <source>
        <dbReference type="EMBL" id="CAC5369376.1"/>
    </source>
</evidence>
<dbReference type="EMBL" id="CACVKT020001590">
    <property type="protein sequence ID" value="CAC5369376.1"/>
    <property type="molecule type" value="Genomic_DNA"/>
</dbReference>
<reference evidence="7 8" key="1">
    <citation type="submission" date="2020-06" db="EMBL/GenBank/DDBJ databases">
        <authorList>
            <person name="Li R."/>
            <person name="Bekaert M."/>
        </authorList>
    </citation>
    <scope>NUCLEOTIDE SEQUENCE [LARGE SCALE GENOMIC DNA]</scope>
    <source>
        <strain evidence="8">wild</strain>
    </source>
</reference>
<dbReference type="InterPro" id="IPR050969">
    <property type="entry name" value="Dev_Signal_Modulators"/>
</dbReference>
<evidence type="ECO:0000259" key="6">
    <source>
        <dbReference type="PROSITE" id="PS51233"/>
    </source>
</evidence>
<feature type="compositionally biased region" description="Polar residues" evidence="3">
    <location>
        <begin position="1048"/>
        <end position="1057"/>
    </location>
</feature>
<dbReference type="Pfam" id="PF23283">
    <property type="entry name" value="D8C_UMOD"/>
    <property type="match status" value="1"/>
</dbReference>